<evidence type="ECO:0008006" key="3">
    <source>
        <dbReference type="Google" id="ProtNLM"/>
    </source>
</evidence>
<reference evidence="1" key="1">
    <citation type="submission" date="2020-05" db="EMBL/GenBank/DDBJ databases">
        <title>Mycena genomes resolve the evolution of fungal bioluminescence.</title>
        <authorList>
            <person name="Tsai I.J."/>
        </authorList>
    </citation>
    <scope>NUCLEOTIDE SEQUENCE</scope>
    <source>
        <strain evidence="1">171206Taipei</strain>
    </source>
</reference>
<proteinExistence type="predicted"/>
<gene>
    <name evidence="1" type="ORF">MIND_01343900</name>
</gene>
<sequence>MASGYEAYKERGRRRFLRILAAFAVSAVAVASPLAASDAKTNLADLNTKVANLVALLESITSTSSFGDLVKIGTDSSIVQNQLKTTTNSFTGTFSPADCTSLYNSATGLSGAKAKTETSLKDIQAKAADIIKIGGQVIKSTTADSISSFQKNTIGLNDAAAKVCPNIADKLNADSKELNIIFNAAHAAFA</sequence>
<name>A0A8H6RZB2_9AGAR</name>
<keyword evidence="2" id="KW-1185">Reference proteome</keyword>
<evidence type="ECO:0000313" key="1">
    <source>
        <dbReference type="EMBL" id="KAF7289708.1"/>
    </source>
</evidence>
<comment type="caution">
    <text evidence="1">The sequence shown here is derived from an EMBL/GenBank/DDBJ whole genome shotgun (WGS) entry which is preliminary data.</text>
</comment>
<protein>
    <recommendedName>
        <fullName evidence="3">Hydrophobic surface binding protein</fullName>
    </recommendedName>
</protein>
<dbReference type="Proteomes" id="UP000636479">
    <property type="component" value="Unassembled WGS sequence"/>
</dbReference>
<dbReference type="GeneID" id="59352397"/>
<dbReference type="RefSeq" id="XP_037213437.1">
    <property type="nucleotide sequence ID" value="XM_037369881.1"/>
</dbReference>
<evidence type="ECO:0000313" key="2">
    <source>
        <dbReference type="Proteomes" id="UP000636479"/>
    </source>
</evidence>
<dbReference type="EMBL" id="JACAZF010000016">
    <property type="protein sequence ID" value="KAF7289708.1"/>
    <property type="molecule type" value="Genomic_DNA"/>
</dbReference>
<dbReference type="OrthoDB" id="3127809at2759"/>
<dbReference type="AlphaFoldDB" id="A0A8H6RZB2"/>
<organism evidence="1 2">
    <name type="scientific">Mycena indigotica</name>
    <dbReference type="NCBI Taxonomy" id="2126181"/>
    <lineage>
        <taxon>Eukaryota</taxon>
        <taxon>Fungi</taxon>
        <taxon>Dikarya</taxon>
        <taxon>Basidiomycota</taxon>
        <taxon>Agaricomycotina</taxon>
        <taxon>Agaricomycetes</taxon>
        <taxon>Agaricomycetidae</taxon>
        <taxon>Agaricales</taxon>
        <taxon>Marasmiineae</taxon>
        <taxon>Mycenaceae</taxon>
        <taxon>Mycena</taxon>
    </lineage>
</organism>
<accession>A0A8H6RZB2</accession>